<evidence type="ECO:0000313" key="2">
    <source>
        <dbReference type="Proteomes" id="UP001500393"/>
    </source>
</evidence>
<keyword evidence="2" id="KW-1185">Reference proteome</keyword>
<dbReference type="InterPro" id="IPR016181">
    <property type="entry name" value="Acyl_CoA_acyltransferase"/>
</dbReference>
<comment type="caution">
    <text evidence="1">The sequence shown here is derived from an EMBL/GenBank/DDBJ whole genome shotgun (WGS) entry which is preliminary data.</text>
</comment>
<evidence type="ECO:0008006" key="3">
    <source>
        <dbReference type="Google" id="ProtNLM"/>
    </source>
</evidence>
<dbReference type="EMBL" id="BAAAOS010000056">
    <property type="protein sequence ID" value="GAA1607828.1"/>
    <property type="molecule type" value="Genomic_DNA"/>
</dbReference>
<dbReference type="Proteomes" id="UP001500393">
    <property type="component" value="Unassembled WGS sequence"/>
</dbReference>
<name>A0ABN2EHR0_9ACTN</name>
<protein>
    <recommendedName>
        <fullName evidence="3">Acetyltransferase</fullName>
    </recommendedName>
</protein>
<organism evidence="1 2">
    <name type="scientific">Kribbella sancticallisti</name>
    <dbReference type="NCBI Taxonomy" id="460087"/>
    <lineage>
        <taxon>Bacteria</taxon>
        <taxon>Bacillati</taxon>
        <taxon>Actinomycetota</taxon>
        <taxon>Actinomycetes</taxon>
        <taxon>Propionibacteriales</taxon>
        <taxon>Kribbellaceae</taxon>
        <taxon>Kribbella</taxon>
    </lineage>
</organism>
<gene>
    <name evidence="1" type="ORF">GCM10009789_72810</name>
</gene>
<dbReference type="Gene3D" id="3.40.630.30">
    <property type="match status" value="1"/>
</dbReference>
<accession>A0ABN2EHR0</accession>
<sequence length="48" mass="5613">MVYTFQRLTRADFPLLAGWLANPHVARWWNHETTPEALERDFGSSAPR</sequence>
<evidence type="ECO:0000313" key="1">
    <source>
        <dbReference type="EMBL" id="GAA1607828.1"/>
    </source>
</evidence>
<dbReference type="SUPFAM" id="SSF55729">
    <property type="entry name" value="Acyl-CoA N-acyltransferases (Nat)"/>
    <property type="match status" value="1"/>
</dbReference>
<dbReference type="Pfam" id="PF13523">
    <property type="entry name" value="Acetyltransf_8"/>
    <property type="match status" value="1"/>
</dbReference>
<dbReference type="RefSeq" id="WP_344221270.1">
    <property type="nucleotide sequence ID" value="NZ_BAAAOS010000056.1"/>
</dbReference>
<reference evidence="1 2" key="1">
    <citation type="journal article" date="2019" name="Int. J. Syst. Evol. Microbiol.">
        <title>The Global Catalogue of Microorganisms (GCM) 10K type strain sequencing project: providing services to taxonomists for standard genome sequencing and annotation.</title>
        <authorList>
            <consortium name="The Broad Institute Genomics Platform"/>
            <consortium name="The Broad Institute Genome Sequencing Center for Infectious Disease"/>
            <person name="Wu L."/>
            <person name="Ma J."/>
        </authorList>
    </citation>
    <scope>NUCLEOTIDE SEQUENCE [LARGE SCALE GENOMIC DNA]</scope>
    <source>
        <strain evidence="1 2">JCM 14969</strain>
    </source>
</reference>
<proteinExistence type="predicted"/>